<proteinExistence type="predicted"/>
<gene>
    <name evidence="1" type="ORF">METZ01_LOCUS333101</name>
</gene>
<feature type="non-terminal residue" evidence="1">
    <location>
        <position position="118"/>
    </location>
</feature>
<name>A0A382Q5C5_9ZZZZ</name>
<sequence length="118" mass="13497">MSPNKTSNKTSHIFVYVQLSDPKNNDFHLGENSSSFVRQLGNILMPFTETWEISYIEQRERGFFVQFKHEIDALDFSLAFLEKVRDTNDLEVGVAIHCGNDVLSAQRENEKLISFAGP</sequence>
<accession>A0A382Q5C5</accession>
<protein>
    <submittedName>
        <fullName evidence="1">Uncharacterized protein</fullName>
    </submittedName>
</protein>
<evidence type="ECO:0000313" key="1">
    <source>
        <dbReference type="EMBL" id="SVC80247.1"/>
    </source>
</evidence>
<organism evidence="1">
    <name type="scientific">marine metagenome</name>
    <dbReference type="NCBI Taxonomy" id="408172"/>
    <lineage>
        <taxon>unclassified sequences</taxon>
        <taxon>metagenomes</taxon>
        <taxon>ecological metagenomes</taxon>
    </lineage>
</organism>
<reference evidence="1" key="1">
    <citation type="submission" date="2018-05" db="EMBL/GenBank/DDBJ databases">
        <authorList>
            <person name="Lanie J.A."/>
            <person name="Ng W.-L."/>
            <person name="Kazmierczak K.M."/>
            <person name="Andrzejewski T.M."/>
            <person name="Davidsen T.M."/>
            <person name="Wayne K.J."/>
            <person name="Tettelin H."/>
            <person name="Glass J.I."/>
            <person name="Rusch D."/>
            <person name="Podicherti R."/>
            <person name="Tsui H.-C.T."/>
            <person name="Winkler M.E."/>
        </authorList>
    </citation>
    <scope>NUCLEOTIDE SEQUENCE</scope>
</reference>
<dbReference type="EMBL" id="UINC01111781">
    <property type="protein sequence ID" value="SVC80247.1"/>
    <property type="molecule type" value="Genomic_DNA"/>
</dbReference>
<dbReference type="AlphaFoldDB" id="A0A382Q5C5"/>